<proteinExistence type="predicted"/>
<evidence type="ECO:0000313" key="2">
    <source>
        <dbReference type="EMBL" id="ORZ09805.1"/>
    </source>
</evidence>
<comment type="caution">
    <text evidence="2">The sequence shown here is derived from an EMBL/GenBank/DDBJ whole genome shotgun (WGS) entry which is preliminary data.</text>
</comment>
<feature type="region of interest" description="Disordered" evidence="1">
    <location>
        <begin position="1"/>
        <end position="37"/>
    </location>
</feature>
<evidence type="ECO:0000256" key="1">
    <source>
        <dbReference type="SAM" id="MobiDB-lite"/>
    </source>
</evidence>
<dbReference type="AlphaFoldDB" id="A0A1X2I6X5"/>
<accession>A0A1X2I6X5</accession>
<sequence length="252" mass="28589">MPPSIKLEVNHPTSEPDDYTSPPPSPPPIHTLYTDGSIYRGTYSSPLAAHLHTRNNKAGPGYEKPPPFLVPKPAPSDQNDDNNNNSSSSSKKRSPRQQQMYGYMRKLTIYLMKQLVKKNNLALVINLVHQGWRARFFVARTIQHTQQALTTYPFHRDYVYYRNAAMQAGKLLLLLAKKEQRLLVNEQLSTVDIRTVMGLYMTVIFTRMTAIARLGFKTGMGALKHLGAWDSLMMAFTSVALTRSLQNPSHWM</sequence>
<keyword evidence="3" id="KW-1185">Reference proteome</keyword>
<feature type="compositionally biased region" description="Low complexity" evidence="1">
    <location>
        <begin position="75"/>
        <end position="89"/>
    </location>
</feature>
<dbReference type="OrthoDB" id="2277186at2759"/>
<protein>
    <submittedName>
        <fullName evidence="2">Uncharacterized protein</fullName>
    </submittedName>
</protein>
<gene>
    <name evidence="2" type="ORF">BCR42DRAFT_423100</name>
</gene>
<evidence type="ECO:0000313" key="3">
    <source>
        <dbReference type="Proteomes" id="UP000193560"/>
    </source>
</evidence>
<dbReference type="EMBL" id="MCGE01000026">
    <property type="protein sequence ID" value="ORZ09805.1"/>
    <property type="molecule type" value="Genomic_DNA"/>
</dbReference>
<name>A0A1X2I6X5_9FUNG</name>
<feature type="region of interest" description="Disordered" evidence="1">
    <location>
        <begin position="49"/>
        <end position="98"/>
    </location>
</feature>
<organism evidence="2 3">
    <name type="scientific">Absidia repens</name>
    <dbReference type="NCBI Taxonomy" id="90262"/>
    <lineage>
        <taxon>Eukaryota</taxon>
        <taxon>Fungi</taxon>
        <taxon>Fungi incertae sedis</taxon>
        <taxon>Mucoromycota</taxon>
        <taxon>Mucoromycotina</taxon>
        <taxon>Mucoromycetes</taxon>
        <taxon>Mucorales</taxon>
        <taxon>Cunninghamellaceae</taxon>
        <taxon>Absidia</taxon>
    </lineage>
</organism>
<feature type="compositionally biased region" description="Pro residues" evidence="1">
    <location>
        <begin position="63"/>
        <end position="74"/>
    </location>
</feature>
<dbReference type="Proteomes" id="UP000193560">
    <property type="component" value="Unassembled WGS sequence"/>
</dbReference>
<reference evidence="2 3" key="1">
    <citation type="submission" date="2016-07" db="EMBL/GenBank/DDBJ databases">
        <title>Pervasive Adenine N6-methylation of Active Genes in Fungi.</title>
        <authorList>
            <consortium name="DOE Joint Genome Institute"/>
            <person name="Mondo S.J."/>
            <person name="Dannebaum R.O."/>
            <person name="Kuo R.C."/>
            <person name="Labutti K."/>
            <person name="Haridas S."/>
            <person name="Kuo A."/>
            <person name="Salamov A."/>
            <person name="Ahrendt S.R."/>
            <person name="Lipzen A."/>
            <person name="Sullivan W."/>
            <person name="Andreopoulos W.B."/>
            <person name="Clum A."/>
            <person name="Lindquist E."/>
            <person name="Daum C."/>
            <person name="Ramamoorthy G.K."/>
            <person name="Gryganskyi A."/>
            <person name="Culley D."/>
            <person name="Magnuson J.K."/>
            <person name="James T.Y."/>
            <person name="O'Malley M.A."/>
            <person name="Stajich J.E."/>
            <person name="Spatafora J.W."/>
            <person name="Visel A."/>
            <person name="Grigoriev I.V."/>
        </authorList>
    </citation>
    <scope>NUCLEOTIDE SEQUENCE [LARGE SCALE GENOMIC DNA]</scope>
    <source>
        <strain evidence="2 3">NRRL 1336</strain>
    </source>
</reference>